<reference evidence="2" key="1">
    <citation type="journal article" date="2016" name="Nature">
        <title>Genome evolution in the allotetraploid frog Xenopus laevis.</title>
        <authorList>
            <person name="Session A.M."/>
            <person name="Uno Y."/>
            <person name="Kwon T."/>
            <person name="Chapman J.A."/>
            <person name="Toyoda A."/>
            <person name="Takahashi S."/>
            <person name="Fukui A."/>
            <person name="Hikosaka A."/>
            <person name="Suzuki A."/>
            <person name="Kondo M."/>
            <person name="van Heeringen S.J."/>
            <person name="Quigley I."/>
            <person name="Heinz S."/>
            <person name="Ogino H."/>
            <person name="Ochi H."/>
            <person name="Hellsten U."/>
            <person name="Lyons J.B."/>
            <person name="Simakov O."/>
            <person name="Putnam N."/>
            <person name="Stites J."/>
            <person name="Kuroki Y."/>
            <person name="Tanaka T."/>
            <person name="Michiue T."/>
            <person name="Watanabe M."/>
            <person name="Bogdanovic O."/>
            <person name="Lister R."/>
            <person name="Georgiou G."/>
            <person name="Paranjpe S.S."/>
            <person name="van Kruijsbergen I."/>
            <person name="Shu S."/>
            <person name="Carlson J."/>
            <person name="Kinoshita T."/>
            <person name="Ohta Y."/>
            <person name="Mawaribuchi S."/>
            <person name="Jenkins J."/>
            <person name="Grimwood J."/>
            <person name="Schmutz J."/>
            <person name="Mitros T."/>
            <person name="Mozaffari S.V."/>
            <person name="Suzuki Y."/>
            <person name="Haramoto Y."/>
            <person name="Yamamoto T.S."/>
            <person name="Takagi C."/>
            <person name="Heald R."/>
            <person name="Miller K."/>
            <person name="Haudenschild C."/>
            <person name="Kitzman J."/>
            <person name="Nakayama T."/>
            <person name="Izutsu Y."/>
            <person name="Robert J."/>
            <person name="Fortriede J."/>
            <person name="Burns K."/>
            <person name="Lotay V."/>
            <person name="Karimi K."/>
            <person name="Yasuoka Y."/>
            <person name="Dichmann D.S."/>
            <person name="Flajnik M.F."/>
            <person name="Houston D.W."/>
            <person name="Shendure J."/>
            <person name="DuPasquier L."/>
            <person name="Vize P.D."/>
            <person name="Zorn A.M."/>
            <person name="Ito M."/>
            <person name="Marcotte E.M."/>
            <person name="Wallingford J.B."/>
            <person name="Ito Y."/>
            <person name="Asashima M."/>
            <person name="Ueno N."/>
            <person name="Matsuda Y."/>
            <person name="Veenstra G.J."/>
            <person name="Fujiyama A."/>
            <person name="Harland R.M."/>
            <person name="Taira M."/>
            <person name="Rokhsar D.S."/>
        </authorList>
    </citation>
    <scope>NUCLEOTIDE SEQUENCE [LARGE SCALE GENOMIC DNA]</scope>
    <source>
        <strain evidence="2">J</strain>
    </source>
</reference>
<proteinExistence type="predicted"/>
<evidence type="ECO:0000313" key="1">
    <source>
        <dbReference type="EMBL" id="OCT74977.1"/>
    </source>
</evidence>
<protein>
    <submittedName>
        <fullName evidence="1">Uncharacterized protein</fullName>
    </submittedName>
</protein>
<organism evidence="1 2">
    <name type="scientific">Xenopus laevis</name>
    <name type="common">African clawed frog</name>
    <dbReference type="NCBI Taxonomy" id="8355"/>
    <lineage>
        <taxon>Eukaryota</taxon>
        <taxon>Metazoa</taxon>
        <taxon>Chordata</taxon>
        <taxon>Craniata</taxon>
        <taxon>Vertebrata</taxon>
        <taxon>Euteleostomi</taxon>
        <taxon>Amphibia</taxon>
        <taxon>Batrachia</taxon>
        <taxon>Anura</taxon>
        <taxon>Pipoidea</taxon>
        <taxon>Pipidae</taxon>
        <taxon>Xenopodinae</taxon>
        <taxon>Xenopus</taxon>
        <taxon>Xenopus</taxon>
    </lineage>
</organism>
<gene>
    <name evidence="1" type="ORF">XELAEV_18033966mg</name>
</gene>
<dbReference type="EMBL" id="CM004477">
    <property type="protein sequence ID" value="OCT74977.1"/>
    <property type="molecule type" value="Genomic_DNA"/>
</dbReference>
<evidence type="ECO:0000313" key="2">
    <source>
        <dbReference type="Proteomes" id="UP000694892"/>
    </source>
</evidence>
<accession>A0A974CKJ5</accession>
<name>A0A974CKJ5_XENLA</name>
<dbReference type="AlphaFoldDB" id="A0A974CKJ5"/>
<sequence>QEFFLVTEQEYEPGLAAFLVKQKIHGYYKIPGKKDVIPKTASYNSTYNQIAVHISTLETGLDIISDSLANLGIR</sequence>
<feature type="non-terminal residue" evidence="1">
    <location>
        <position position="1"/>
    </location>
</feature>
<dbReference type="Proteomes" id="UP000694892">
    <property type="component" value="Chromosome 6S"/>
</dbReference>